<feature type="transmembrane region" description="Helical" evidence="10">
    <location>
        <begin position="486"/>
        <end position="507"/>
    </location>
</feature>
<feature type="transmembrane region" description="Helical" evidence="10">
    <location>
        <begin position="393"/>
        <end position="412"/>
    </location>
</feature>
<feature type="transmembrane region" description="Helical" evidence="10">
    <location>
        <begin position="371"/>
        <end position="386"/>
    </location>
</feature>
<feature type="transmembrane region" description="Helical" evidence="10">
    <location>
        <begin position="156"/>
        <end position="173"/>
    </location>
</feature>
<sequence length="551" mass="63399">MADIWLLFGAATFAKLLLIPSYRSTDFEVHRNWLAITNSLPLRQWYVDETSQWTLDYPPLFAWFEKLLSFFAQFFDPKMLEVSNLYYASEETVYFQRLSVIVTDFIFFYAVHEFKDVSSLSKDIKKKGSIFMQYTIPVLLIFNLGLFIVDHIHFQYNGILFGIMLLSIIRILQDRNVEGAFWFAVLLNMKHIYMYVAPAYFIYLLRTYCFQADMPISWSRFSVRNFANLTAVVGSVFVVSFGPFIYLNQFSQVLSRLFPFKRGLLHAYWAPNFWALYSGVDKVLTIVGVKSGIMTADNVQSGSMTSGLVQEYNHTALPSIPPGFCFLLVIFGMLPVLLSLWDQRTKVSFVRSVVLCGLTSYLFGWHVHEKAILLAIIPLALLTLNSKQDARIYLFLSTVGYYSLFPLLFTPLENMLKVLALIQSSIFSFWAFSFIYSEKSRKEDDTPILLQLPLLNLSESVFILGLIPLGLFNSLGFWLLNIGERLPFLPLLLTSVYCSLGIVYCWLEFYRLCLTDSEVGIFSIFQSVSRFSVVGYNNHNSDVDQIPSKKK</sequence>
<evidence type="ECO:0000256" key="8">
    <source>
        <dbReference type="ARBA" id="ARBA00022989"/>
    </source>
</evidence>
<evidence type="ECO:0000256" key="2">
    <source>
        <dbReference type="ARBA" id="ARBA00004922"/>
    </source>
</evidence>
<feature type="transmembrane region" description="Helical" evidence="10">
    <location>
        <begin position="418"/>
        <end position="436"/>
    </location>
</feature>
<feature type="transmembrane region" description="Helical" evidence="10">
    <location>
        <begin position="457"/>
        <end position="480"/>
    </location>
</feature>
<evidence type="ECO:0000256" key="3">
    <source>
        <dbReference type="ARBA" id="ARBA00008715"/>
    </source>
</evidence>
<evidence type="ECO:0000256" key="5">
    <source>
        <dbReference type="ARBA" id="ARBA00022679"/>
    </source>
</evidence>
<reference evidence="11" key="2">
    <citation type="submission" date="2023-04" db="EMBL/GenBank/DDBJ databases">
        <authorList>
            <person name="Bu L."/>
            <person name="Lu L."/>
            <person name="Laidemitt M.R."/>
            <person name="Zhang S.M."/>
            <person name="Mutuku M."/>
            <person name="Mkoji G."/>
            <person name="Steinauer M."/>
            <person name="Loker E.S."/>
        </authorList>
    </citation>
    <scope>NUCLEOTIDE SEQUENCE</scope>
    <source>
        <strain evidence="11">KasaAsao</strain>
        <tissue evidence="11">Whole Snail</tissue>
    </source>
</reference>
<evidence type="ECO:0000256" key="10">
    <source>
        <dbReference type="RuleBase" id="RU363110"/>
    </source>
</evidence>
<keyword evidence="6 10" id="KW-0812">Transmembrane</keyword>
<evidence type="ECO:0000256" key="1">
    <source>
        <dbReference type="ARBA" id="ARBA00004477"/>
    </source>
</evidence>
<evidence type="ECO:0000256" key="6">
    <source>
        <dbReference type="ARBA" id="ARBA00022692"/>
    </source>
</evidence>
<dbReference type="GO" id="GO:0006487">
    <property type="term" value="P:protein N-linked glycosylation"/>
    <property type="evidence" value="ECO:0007669"/>
    <property type="project" value="TreeGrafter"/>
</dbReference>
<dbReference type="EMBL" id="JASAOG010000182">
    <property type="protein sequence ID" value="KAK0045343.1"/>
    <property type="molecule type" value="Genomic_DNA"/>
</dbReference>
<keyword evidence="5 10" id="KW-0808">Transferase</keyword>
<dbReference type="GO" id="GO:0042283">
    <property type="term" value="F:dolichyl pyrophosphate Glc1Man9GlcNAc2 alpha-1,3-glucosyltransferase activity"/>
    <property type="evidence" value="ECO:0007669"/>
    <property type="project" value="TreeGrafter"/>
</dbReference>
<feature type="transmembrane region" description="Helical" evidence="10">
    <location>
        <begin position="320"/>
        <end position="341"/>
    </location>
</feature>
<evidence type="ECO:0000313" key="11">
    <source>
        <dbReference type="EMBL" id="KAK0045343.1"/>
    </source>
</evidence>
<feature type="transmembrane region" description="Helical" evidence="10">
    <location>
        <begin position="131"/>
        <end position="149"/>
    </location>
</feature>
<comment type="pathway">
    <text evidence="2 10">Protein modification; protein glycosylation.</text>
</comment>
<dbReference type="PANTHER" id="PTHR12413:SF2">
    <property type="entry name" value="DOLICHYL PYROPHOSPHATE GLC1MAN9GLCNAC2 ALPHA-1,3-GLUCOSYLTRANSFERASE-RELATED"/>
    <property type="match status" value="1"/>
</dbReference>
<proteinExistence type="inferred from homology"/>
<dbReference type="PANTHER" id="PTHR12413">
    <property type="entry name" value="DOLICHYL GLYCOSYLTRANSFERASE"/>
    <property type="match status" value="1"/>
</dbReference>
<keyword evidence="4 10" id="KW-0328">Glycosyltransferase</keyword>
<evidence type="ECO:0000256" key="4">
    <source>
        <dbReference type="ARBA" id="ARBA00022676"/>
    </source>
</evidence>
<keyword evidence="12" id="KW-1185">Reference proteome</keyword>
<comment type="similarity">
    <text evidence="3 10">Belongs to the ALG6/ALG8 glucosyltransferase family.</text>
</comment>
<keyword evidence="9 10" id="KW-0472">Membrane</keyword>
<keyword evidence="7 10" id="KW-0256">Endoplasmic reticulum</keyword>
<comment type="caution">
    <text evidence="11">The sequence shown here is derived from an EMBL/GenBank/DDBJ whole genome shotgun (WGS) entry which is preliminary data.</text>
</comment>
<feature type="transmembrane region" description="Helical" evidence="10">
    <location>
        <begin position="94"/>
        <end position="111"/>
    </location>
</feature>
<gene>
    <name evidence="11" type="ORF">Bpfe_025206</name>
</gene>
<evidence type="ECO:0000313" key="12">
    <source>
        <dbReference type="Proteomes" id="UP001233172"/>
    </source>
</evidence>
<feature type="transmembrane region" description="Helical" evidence="10">
    <location>
        <begin position="226"/>
        <end position="247"/>
    </location>
</feature>
<dbReference type="EC" id="2.4.1.-" evidence="10"/>
<comment type="subcellular location">
    <subcellularLocation>
        <location evidence="1 10">Endoplasmic reticulum membrane</location>
        <topology evidence="1 10">Multi-pass membrane protein</topology>
    </subcellularLocation>
</comment>
<name>A0AAD8AZK8_BIOPF</name>
<dbReference type="Proteomes" id="UP001233172">
    <property type="component" value="Unassembled WGS sequence"/>
</dbReference>
<organism evidence="11 12">
    <name type="scientific">Biomphalaria pfeifferi</name>
    <name type="common">Bloodfluke planorb</name>
    <name type="synonym">Freshwater snail</name>
    <dbReference type="NCBI Taxonomy" id="112525"/>
    <lineage>
        <taxon>Eukaryota</taxon>
        <taxon>Metazoa</taxon>
        <taxon>Spiralia</taxon>
        <taxon>Lophotrochozoa</taxon>
        <taxon>Mollusca</taxon>
        <taxon>Gastropoda</taxon>
        <taxon>Heterobranchia</taxon>
        <taxon>Euthyneura</taxon>
        <taxon>Panpulmonata</taxon>
        <taxon>Hygrophila</taxon>
        <taxon>Lymnaeoidea</taxon>
        <taxon>Planorbidae</taxon>
        <taxon>Biomphalaria</taxon>
    </lineage>
</organism>
<dbReference type="InterPro" id="IPR004856">
    <property type="entry name" value="Glyco_trans_ALG6/ALG8"/>
</dbReference>
<evidence type="ECO:0000256" key="7">
    <source>
        <dbReference type="ARBA" id="ARBA00022824"/>
    </source>
</evidence>
<reference evidence="11" key="1">
    <citation type="journal article" date="2023" name="PLoS Negl. Trop. Dis.">
        <title>A genome sequence for Biomphalaria pfeifferi, the major vector snail for the human-infecting parasite Schistosoma mansoni.</title>
        <authorList>
            <person name="Bu L."/>
            <person name="Lu L."/>
            <person name="Laidemitt M.R."/>
            <person name="Zhang S.M."/>
            <person name="Mutuku M."/>
            <person name="Mkoji G."/>
            <person name="Steinauer M."/>
            <person name="Loker E.S."/>
        </authorList>
    </citation>
    <scope>NUCLEOTIDE SEQUENCE</scope>
    <source>
        <strain evidence="11">KasaAsao</strain>
    </source>
</reference>
<dbReference type="GO" id="GO:0005789">
    <property type="term" value="C:endoplasmic reticulum membrane"/>
    <property type="evidence" value="ECO:0007669"/>
    <property type="project" value="UniProtKB-SubCell"/>
</dbReference>
<feature type="transmembrane region" description="Helical" evidence="10">
    <location>
        <begin position="179"/>
        <end position="205"/>
    </location>
</feature>
<feature type="transmembrane region" description="Helical" evidence="10">
    <location>
        <begin position="348"/>
        <end position="365"/>
    </location>
</feature>
<protein>
    <recommendedName>
        <fullName evidence="10">Alpha-1,3-glucosyltransferase</fullName>
        <ecNumber evidence="10">2.4.1.-</ecNumber>
    </recommendedName>
</protein>
<dbReference type="Pfam" id="PF03155">
    <property type="entry name" value="Alg6_Alg8"/>
    <property type="match status" value="1"/>
</dbReference>
<keyword evidence="8 10" id="KW-1133">Transmembrane helix</keyword>
<evidence type="ECO:0000256" key="9">
    <source>
        <dbReference type="ARBA" id="ARBA00023136"/>
    </source>
</evidence>
<dbReference type="AlphaFoldDB" id="A0AAD8AZK8"/>
<accession>A0AAD8AZK8</accession>